<dbReference type="InterPro" id="IPR036388">
    <property type="entry name" value="WH-like_DNA-bd_sf"/>
</dbReference>
<dbReference type="Proteomes" id="UP001364211">
    <property type="component" value="Unassembled WGS sequence"/>
</dbReference>
<comment type="caution">
    <text evidence="2">The sequence shown here is derived from an EMBL/GenBank/DDBJ whole genome shotgun (WGS) entry which is preliminary data.</text>
</comment>
<name>A0ABU8T3M5_9PSEU</name>
<evidence type="ECO:0000313" key="3">
    <source>
        <dbReference type="Proteomes" id="UP001364211"/>
    </source>
</evidence>
<dbReference type="PANTHER" id="PTHR30319">
    <property type="entry name" value="PHENYLACETIC ACID REGULATOR-RELATED TRANSCRIPTIONAL REPRESSOR"/>
    <property type="match status" value="1"/>
</dbReference>
<evidence type="ECO:0000313" key="2">
    <source>
        <dbReference type="EMBL" id="MEJ8278327.1"/>
    </source>
</evidence>
<dbReference type="Pfam" id="PF20803">
    <property type="entry name" value="PaaX_M"/>
    <property type="match status" value="1"/>
</dbReference>
<gene>
    <name evidence="2" type="ORF">WJX68_05245</name>
</gene>
<dbReference type="PANTHER" id="PTHR30319:SF1">
    <property type="entry name" value="TRANSCRIPTIONAL REPRESSOR PAAX"/>
    <property type="match status" value="1"/>
</dbReference>
<dbReference type="InterPro" id="IPR048846">
    <property type="entry name" value="PaaX-like_central"/>
</dbReference>
<accession>A0ABU8T3M5</accession>
<proteinExistence type="predicted"/>
<dbReference type="Gene3D" id="1.10.10.10">
    <property type="entry name" value="Winged helix-like DNA-binding domain superfamily/Winged helix DNA-binding domain"/>
    <property type="match status" value="1"/>
</dbReference>
<dbReference type="EMBL" id="JBBJUP010000003">
    <property type="protein sequence ID" value="MEJ8278327.1"/>
    <property type="molecule type" value="Genomic_DNA"/>
</dbReference>
<feature type="domain" description="Transcriptional repressor PaaX-like central Cas2-like" evidence="1">
    <location>
        <begin position="98"/>
        <end position="157"/>
    </location>
</feature>
<sequence>MSRSVELDRLVARRDPASGAVASLFRTAGRDELPAVVLVALLGDLGTREAAARRLLSRMRDDGRLAARRDGRAVHLRLHGAFGASVQRVGDGLGARPPEWTGAFEVLLHAVPESERAYRDRLRRTAVLAGYGVLQPGVLIAATDRSADLAGVLDDVPPGARVTRGSLAVDTAEAGRIAAEAWDLDRVAAVLAGHADRLAAMAEGDGAPPPAADAATLRRLVESTTPVFVDLLRAPALPAPLLPAHWPVARLAGGLSRVLARYVPPARAHVSARLAGHGTGVSPPGLR</sequence>
<dbReference type="RefSeq" id="WP_340286517.1">
    <property type="nucleotide sequence ID" value="NZ_JBBJUP010000003.1"/>
</dbReference>
<dbReference type="Gene3D" id="3.30.70.2650">
    <property type="match status" value="1"/>
</dbReference>
<organism evidence="2 3">
    <name type="scientific">Pseudonocardia spirodelae</name>
    <dbReference type="NCBI Taxonomy" id="3133431"/>
    <lineage>
        <taxon>Bacteria</taxon>
        <taxon>Bacillati</taxon>
        <taxon>Actinomycetota</taxon>
        <taxon>Actinomycetes</taxon>
        <taxon>Pseudonocardiales</taxon>
        <taxon>Pseudonocardiaceae</taxon>
        <taxon>Pseudonocardia</taxon>
    </lineage>
</organism>
<protein>
    <recommendedName>
        <fullName evidence="1">Transcriptional repressor PaaX-like central Cas2-like domain-containing protein</fullName>
    </recommendedName>
</protein>
<reference evidence="2 3" key="1">
    <citation type="submission" date="2024-03" db="EMBL/GenBank/DDBJ databases">
        <title>Draft genome sequence of Pseudonocardia sp. DW16-2.</title>
        <authorList>
            <person name="Duangmal K."/>
        </authorList>
    </citation>
    <scope>NUCLEOTIDE SEQUENCE [LARGE SCALE GENOMIC DNA]</scope>
    <source>
        <strain evidence="2 3">DW16-2</strain>
    </source>
</reference>
<evidence type="ECO:0000259" key="1">
    <source>
        <dbReference type="Pfam" id="PF20803"/>
    </source>
</evidence>
<keyword evidence="3" id="KW-1185">Reference proteome</keyword>